<gene>
    <name evidence="1" type="ORF">QF035_003213</name>
</gene>
<comment type="caution">
    <text evidence="1">The sequence shown here is derived from an EMBL/GenBank/DDBJ whole genome shotgun (WGS) entry which is preliminary data.</text>
</comment>
<name>A0ABU0SSG3_9ACTN</name>
<keyword evidence="2" id="KW-1185">Reference proteome</keyword>
<reference evidence="1 2" key="1">
    <citation type="submission" date="2023-07" db="EMBL/GenBank/DDBJ databases">
        <title>Comparative genomics of wheat-associated soil bacteria to identify genetic determinants of phenazine resistance.</title>
        <authorList>
            <person name="Mouncey N."/>
        </authorList>
    </citation>
    <scope>NUCLEOTIDE SEQUENCE [LARGE SCALE GENOMIC DNA]</scope>
    <source>
        <strain evidence="1 2">V2I4</strain>
    </source>
</reference>
<dbReference type="Proteomes" id="UP001230328">
    <property type="component" value="Unassembled WGS sequence"/>
</dbReference>
<evidence type="ECO:0000313" key="2">
    <source>
        <dbReference type="Proteomes" id="UP001230328"/>
    </source>
</evidence>
<proteinExistence type="predicted"/>
<dbReference type="EMBL" id="JAUSZI010000002">
    <property type="protein sequence ID" value="MDQ1025631.1"/>
    <property type="molecule type" value="Genomic_DNA"/>
</dbReference>
<evidence type="ECO:0000313" key="1">
    <source>
        <dbReference type="EMBL" id="MDQ1025631.1"/>
    </source>
</evidence>
<sequence length="47" mass="5090">MITDRIIDASDGHFTHRVTGRAPVLIASLAPALIARLSVRPRRVVGL</sequence>
<organism evidence="1 2">
    <name type="scientific">Streptomyces umbrinus</name>
    <dbReference type="NCBI Taxonomy" id="67370"/>
    <lineage>
        <taxon>Bacteria</taxon>
        <taxon>Bacillati</taxon>
        <taxon>Actinomycetota</taxon>
        <taxon>Actinomycetes</taxon>
        <taxon>Kitasatosporales</taxon>
        <taxon>Streptomycetaceae</taxon>
        <taxon>Streptomyces</taxon>
        <taxon>Streptomyces phaeochromogenes group</taxon>
    </lineage>
</organism>
<accession>A0ABU0SSG3</accession>
<protein>
    <submittedName>
        <fullName evidence="1">Uncharacterized protein</fullName>
    </submittedName>
</protein>